<feature type="compositionally biased region" description="Basic and acidic residues" evidence="1">
    <location>
        <begin position="275"/>
        <end position="292"/>
    </location>
</feature>
<sequence>MATLEVHLVWCKHAHGRLHDGDGWDEVEELEDAQDAEKRGERRLRVSPSVTTAGHHVDSDVHAFMIHFESKHPSDGRRRIVVPLPRWILPPYPTSSPTSTTQTLTPSYPTGARRFHTLSSITASSTLWNSRIAVVGEPGGRCTARTRVLSFTGDMGWTGIGFIWEKGCAIGFIGGGGGGGGGGFTTATTVPRSFATCSGGGTNGSASTNARTSFIGSGPHVICETAKPRWDTANPGGGLEPFADGEEEGGGGDLVGGLEDADSEEEGEEEGDEDFPSRAGDRVVDDIDRVEHEDEDDVGERDEVGGVYAIDAIDDADEQGEIDGELVKDDEAGPSGVRVRFDIRFSLGS</sequence>
<feature type="compositionally biased region" description="Acidic residues" evidence="1">
    <location>
        <begin position="259"/>
        <end position="274"/>
    </location>
</feature>
<reference evidence="2 3" key="1">
    <citation type="journal article" date="2010" name="Proc. Natl. Acad. Sci. U.S.A.">
        <title>Insights into evolution of multicellular fungi from the assembled chromosomes of the mushroom Coprinopsis cinerea (Coprinus cinereus).</title>
        <authorList>
            <person name="Stajich J.E."/>
            <person name="Wilke S.K."/>
            <person name="Ahren D."/>
            <person name="Au C.H."/>
            <person name="Birren B.W."/>
            <person name="Borodovsky M."/>
            <person name="Burns C."/>
            <person name="Canback B."/>
            <person name="Casselton L.A."/>
            <person name="Cheng C.K."/>
            <person name="Deng J."/>
            <person name="Dietrich F.S."/>
            <person name="Fargo D.C."/>
            <person name="Farman M.L."/>
            <person name="Gathman A.C."/>
            <person name="Goldberg J."/>
            <person name="Guigo R."/>
            <person name="Hoegger P.J."/>
            <person name="Hooker J.B."/>
            <person name="Huggins A."/>
            <person name="James T.Y."/>
            <person name="Kamada T."/>
            <person name="Kilaru S."/>
            <person name="Kodira C."/>
            <person name="Kues U."/>
            <person name="Kupfer D."/>
            <person name="Kwan H.S."/>
            <person name="Lomsadze A."/>
            <person name="Li W."/>
            <person name="Lilly W.W."/>
            <person name="Ma L.J."/>
            <person name="Mackey A.J."/>
            <person name="Manning G."/>
            <person name="Martin F."/>
            <person name="Muraguchi H."/>
            <person name="Natvig D.O."/>
            <person name="Palmerini H."/>
            <person name="Ramesh M.A."/>
            <person name="Rehmeyer C.J."/>
            <person name="Roe B.A."/>
            <person name="Shenoy N."/>
            <person name="Stanke M."/>
            <person name="Ter-Hovhannisyan V."/>
            <person name="Tunlid A."/>
            <person name="Velagapudi R."/>
            <person name="Vision T.J."/>
            <person name="Zeng Q."/>
            <person name="Zolan M.E."/>
            <person name="Pukkila P.J."/>
        </authorList>
    </citation>
    <scope>NUCLEOTIDE SEQUENCE [LARGE SCALE GENOMIC DNA]</scope>
    <source>
        <strain evidence="3">Okayama-7 / 130 / ATCC MYA-4618 / FGSC 9003</strain>
    </source>
</reference>
<evidence type="ECO:0000313" key="3">
    <source>
        <dbReference type="Proteomes" id="UP000001861"/>
    </source>
</evidence>
<organism evidence="2 3">
    <name type="scientific">Coprinopsis cinerea (strain Okayama-7 / 130 / ATCC MYA-4618 / FGSC 9003)</name>
    <name type="common">Inky cap fungus</name>
    <name type="synonym">Hormographiella aspergillata</name>
    <dbReference type="NCBI Taxonomy" id="240176"/>
    <lineage>
        <taxon>Eukaryota</taxon>
        <taxon>Fungi</taxon>
        <taxon>Dikarya</taxon>
        <taxon>Basidiomycota</taxon>
        <taxon>Agaricomycotina</taxon>
        <taxon>Agaricomycetes</taxon>
        <taxon>Agaricomycetidae</taxon>
        <taxon>Agaricales</taxon>
        <taxon>Agaricineae</taxon>
        <taxon>Psathyrellaceae</taxon>
        <taxon>Coprinopsis</taxon>
    </lineage>
</organism>
<dbReference type="GeneID" id="9379799"/>
<protein>
    <submittedName>
        <fullName evidence="2">Uncharacterized protein</fullName>
    </submittedName>
</protein>
<dbReference type="InParanoid" id="D6RLS3"/>
<evidence type="ECO:0000256" key="1">
    <source>
        <dbReference type="SAM" id="MobiDB-lite"/>
    </source>
</evidence>
<dbReference type="KEGG" id="cci:CC1G_14296"/>
<accession>D6RLS3</accession>
<dbReference type="HOGENOM" id="CLU_794565_0_0_1"/>
<dbReference type="VEuPathDB" id="FungiDB:CC1G_14296"/>
<keyword evidence="3" id="KW-1185">Reference proteome</keyword>
<gene>
    <name evidence="2" type="ORF">CC1G_14296</name>
</gene>
<dbReference type="Proteomes" id="UP000001861">
    <property type="component" value="Unassembled WGS sequence"/>
</dbReference>
<evidence type="ECO:0000313" key="2">
    <source>
        <dbReference type="EMBL" id="EFI28272.1"/>
    </source>
</evidence>
<dbReference type="EMBL" id="AACS02000003">
    <property type="protein sequence ID" value="EFI28272.1"/>
    <property type="molecule type" value="Genomic_DNA"/>
</dbReference>
<proteinExistence type="predicted"/>
<dbReference type="AlphaFoldDB" id="D6RLS3"/>
<name>D6RLS3_COPC7</name>
<feature type="region of interest" description="Disordered" evidence="1">
    <location>
        <begin position="228"/>
        <end position="305"/>
    </location>
</feature>
<dbReference type="RefSeq" id="XP_002911766.1">
    <property type="nucleotide sequence ID" value="XM_002911720.1"/>
</dbReference>
<comment type="caution">
    <text evidence="2">The sequence shown here is derived from an EMBL/GenBank/DDBJ whole genome shotgun (WGS) entry which is preliminary data.</text>
</comment>